<dbReference type="EMBL" id="AP023359">
    <property type="protein sequence ID" value="BCJ69092.1"/>
    <property type="molecule type" value="Genomic_DNA"/>
</dbReference>
<gene>
    <name evidence="1" type="ORF">Prubr_61130</name>
</gene>
<evidence type="ECO:0000313" key="2">
    <source>
        <dbReference type="Proteomes" id="UP000680866"/>
    </source>
</evidence>
<keyword evidence="2" id="KW-1185">Reference proteome</keyword>
<protein>
    <submittedName>
        <fullName evidence="1">Uncharacterized protein</fullName>
    </submittedName>
</protein>
<accession>A0A810N6B1</accession>
<dbReference type="Proteomes" id="UP000680866">
    <property type="component" value="Chromosome"/>
</dbReference>
<dbReference type="AlphaFoldDB" id="A0A810N6B1"/>
<organism evidence="1 2">
    <name type="scientific">Polymorphospora rubra</name>
    <dbReference type="NCBI Taxonomy" id="338584"/>
    <lineage>
        <taxon>Bacteria</taxon>
        <taxon>Bacillati</taxon>
        <taxon>Actinomycetota</taxon>
        <taxon>Actinomycetes</taxon>
        <taxon>Micromonosporales</taxon>
        <taxon>Micromonosporaceae</taxon>
        <taxon>Polymorphospora</taxon>
    </lineage>
</organism>
<sequence length="387" mass="40998">MDRRVRDGAGYLEIHCRAHPEEAPVTLAATVRLLDCWAPSDPDTGARPWRVTAAFGKAPTPVGQAWATVPAPAELAEFGLFPDQDRPGRLPVGAEPLNRFVPAGAGVTPGRPPAEVAAAVAGLLTDTFAAGPVPPDERTRLLAERLAGQLAYGSGDLLRLVVAAPDGSPVDGELHLLGRGGAGRTTRVTLAPAGPGDDRPDLATRTGDVAAVLAELAWLSNNDRMEITATVEPHQLGLGRLAPAAADAAFRAWWAASDRWARIAERWDDGAPTPLGRAELAHVRADFERHNLDLARSTAWAMGKIGDYDPDDEPLPGFPGDRLVALLTRELFDCVTEQVTGDPARGPLLAYGIGLPFEAREDSEGFYGCLLLVEPDRVGVLLVDAVC</sequence>
<proteinExistence type="predicted"/>
<name>A0A810N6B1_9ACTN</name>
<reference evidence="1" key="1">
    <citation type="submission" date="2020-08" db="EMBL/GenBank/DDBJ databases">
        <title>Whole genome shotgun sequence of Polymorphospora rubra NBRC 101157.</title>
        <authorList>
            <person name="Komaki H."/>
            <person name="Tamura T."/>
        </authorList>
    </citation>
    <scope>NUCLEOTIDE SEQUENCE</scope>
    <source>
        <strain evidence="1">NBRC 101157</strain>
    </source>
</reference>
<dbReference type="KEGG" id="pry:Prubr_61130"/>
<evidence type="ECO:0000313" key="1">
    <source>
        <dbReference type="EMBL" id="BCJ69092.1"/>
    </source>
</evidence>